<evidence type="ECO:0000313" key="5">
    <source>
        <dbReference type="EMBL" id="KRG27312.1"/>
    </source>
</evidence>
<dbReference type="InterPro" id="IPR015943">
    <property type="entry name" value="WD40/YVTN_repeat-like_dom_sf"/>
</dbReference>
<evidence type="ECO:0008006" key="7">
    <source>
        <dbReference type="Google" id="ProtNLM"/>
    </source>
</evidence>
<dbReference type="Proteomes" id="UP000051643">
    <property type="component" value="Unassembled WGS sequence"/>
</dbReference>
<dbReference type="EMBL" id="LKTP01000037">
    <property type="protein sequence ID" value="KRG27312.1"/>
    <property type="molecule type" value="Genomic_DNA"/>
</dbReference>
<evidence type="ECO:0000256" key="1">
    <source>
        <dbReference type="ARBA" id="ARBA00004236"/>
    </source>
</evidence>
<dbReference type="GO" id="GO:0005886">
    <property type="term" value="C:plasma membrane"/>
    <property type="evidence" value="ECO:0007669"/>
    <property type="project" value="UniProtKB-SubCell"/>
</dbReference>
<evidence type="ECO:0000313" key="6">
    <source>
        <dbReference type="Proteomes" id="UP000051643"/>
    </source>
</evidence>
<evidence type="ECO:0000256" key="2">
    <source>
        <dbReference type="ARBA" id="ARBA00022475"/>
    </source>
</evidence>
<dbReference type="InterPro" id="IPR009722">
    <property type="entry name" value="YjiK/CarP"/>
</dbReference>
<evidence type="ECO:0000256" key="3">
    <source>
        <dbReference type="ARBA" id="ARBA00023136"/>
    </source>
</evidence>
<reference evidence="5" key="1">
    <citation type="submission" date="2015-10" db="EMBL/GenBank/DDBJ databases">
        <title>Draft genome sequence of Salegentibacter mishustinae KCTC 12263.</title>
        <authorList>
            <person name="Lin W."/>
            <person name="Zheng Q."/>
        </authorList>
    </citation>
    <scope>NUCLEOTIDE SEQUENCE [LARGE SCALE GENOMIC DNA]</scope>
    <source>
        <strain evidence="5">KCTC 12263</strain>
    </source>
</reference>
<comment type="subcellular location">
    <subcellularLocation>
        <location evidence="1">Cell membrane</location>
    </subcellularLocation>
</comment>
<name>A0A0Q9Z3N8_9FLAO</name>
<keyword evidence="3 4" id="KW-0472">Membrane</keyword>
<evidence type="ECO:0000256" key="4">
    <source>
        <dbReference type="SAM" id="Phobius"/>
    </source>
</evidence>
<dbReference type="STRING" id="270918.APR42_12490"/>
<protein>
    <recommendedName>
        <fullName evidence="7">SMP-30/Gluconolactonase/LRE-like region domain-containing protein</fullName>
    </recommendedName>
</protein>
<gene>
    <name evidence="5" type="ORF">APR42_12490</name>
</gene>
<dbReference type="SUPFAM" id="SSF63825">
    <property type="entry name" value="YWTD domain"/>
    <property type="match status" value="1"/>
</dbReference>
<sequence length="305" mass="35032">MQAKLQNKPILETYFRIVMKMNRIIFGIIAAIFILAGLIYWTFKNNSYISFDDGNKTYTIEEKWELPSILNEISGLSYLGNNEMACIQDEDGVIFIFNLETSKITSRIEFGESGDYEGLAVAQDTAYVLRSDGKIYEIKNFRGKAPKIDTYQISGLDINEAESLEIDVKNNRLLFAVKEYNNRKDTKGIYAFDLSTKSLEKGRHFTLDGNDEIYRNLVGGRSSRIIRPSAIRFHPKTGELYVLEGNQPKLIILDEEGNEVKIHILNTETFPQPEALDFDEENRLYISNESRRQPANILRVKLENN</sequence>
<feature type="transmembrane region" description="Helical" evidence="4">
    <location>
        <begin position="21"/>
        <end position="43"/>
    </location>
</feature>
<dbReference type="Pfam" id="PF06977">
    <property type="entry name" value="SdiA-regulated"/>
    <property type="match status" value="1"/>
</dbReference>
<keyword evidence="4" id="KW-1133">Transmembrane helix</keyword>
<keyword evidence="6" id="KW-1185">Reference proteome</keyword>
<dbReference type="Gene3D" id="2.130.10.10">
    <property type="entry name" value="YVTN repeat-like/Quinoprotein amine dehydrogenase"/>
    <property type="match status" value="1"/>
</dbReference>
<keyword evidence="4" id="KW-0812">Transmembrane</keyword>
<proteinExistence type="predicted"/>
<dbReference type="AlphaFoldDB" id="A0A0Q9Z3N8"/>
<keyword evidence="2" id="KW-1003">Cell membrane</keyword>
<dbReference type="OrthoDB" id="5292493at2"/>
<dbReference type="RefSeq" id="WP_057483207.1">
    <property type="nucleotide sequence ID" value="NZ_BMWR01000007.1"/>
</dbReference>
<accession>A0A0Q9Z3N8</accession>
<comment type="caution">
    <text evidence="5">The sequence shown here is derived from an EMBL/GenBank/DDBJ whole genome shotgun (WGS) entry which is preliminary data.</text>
</comment>
<organism evidence="5 6">
    <name type="scientific">Salegentibacter mishustinae</name>
    <dbReference type="NCBI Taxonomy" id="270918"/>
    <lineage>
        <taxon>Bacteria</taxon>
        <taxon>Pseudomonadati</taxon>
        <taxon>Bacteroidota</taxon>
        <taxon>Flavobacteriia</taxon>
        <taxon>Flavobacteriales</taxon>
        <taxon>Flavobacteriaceae</taxon>
        <taxon>Salegentibacter</taxon>
    </lineage>
</organism>